<accession>A0A136WI43</accession>
<evidence type="ECO:0000256" key="5">
    <source>
        <dbReference type="ARBA" id="ARBA00024679"/>
    </source>
</evidence>
<evidence type="ECO:0000313" key="12">
    <source>
        <dbReference type="EMBL" id="KXL54113.1"/>
    </source>
</evidence>
<dbReference type="Proteomes" id="UP000070539">
    <property type="component" value="Unassembled WGS sequence"/>
</dbReference>
<dbReference type="PROSITE" id="PS51790">
    <property type="entry name" value="MSRB"/>
    <property type="match status" value="1"/>
</dbReference>
<protein>
    <recommendedName>
        <fullName evidence="9 10">Multifunctional fusion protein</fullName>
    </recommendedName>
    <domain>
        <recommendedName>
            <fullName evidence="10">Peptide methionine sulfoxide reductase MsrA</fullName>
            <shortName evidence="10">Protein-methionine-S-oxide reductase</shortName>
            <ecNumber evidence="10">1.8.4.11</ecNumber>
        </recommendedName>
        <alternativeName>
            <fullName evidence="10">Peptide-methionine (S)-S-oxide reductase</fullName>
            <shortName evidence="10">Peptide Met(O) reductase</shortName>
        </alternativeName>
    </domain>
    <domain>
        <recommendedName>
            <fullName evidence="9">Peptide methionine sulfoxide reductase MsrB</fullName>
            <ecNumber evidence="9">1.8.4.12</ecNumber>
        </recommendedName>
        <alternativeName>
            <fullName evidence="9">Peptide-methionine (R)-S-oxide reductase</fullName>
        </alternativeName>
    </domain>
</protein>
<dbReference type="PANTHER" id="PTHR10173">
    <property type="entry name" value="METHIONINE SULFOXIDE REDUCTASE"/>
    <property type="match status" value="1"/>
</dbReference>
<dbReference type="GO" id="GO:0033744">
    <property type="term" value="F:L-methionine:thioredoxin-disulfide S-oxidoreductase activity"/>
    <property type="evidence" value="ECO:0007669"/>
    <property type="project" value="RHEA"/>
</dbReference>
<comment type="caution">
    <text evidence="9">Lacks conserved residue(s) required for the propagation of feature annotation.</text>
</comment>
<keyword evidence="4" id="KW-0511">Multifunctional enzyme</keyword>
<comment type="caution">
    <text evidence="12">The sequence shown here is derived from an EMBL/GenBank/DDBJ whole genome shotgun (WGS) entry which is preliminary data.</text>
</comment>
<dbReference type="GO" id="GO:0008113">
    <property type="term" value="F:peptide-methionine (S)-S-oxide reductase activity"/>
    <property type="evidence" value="ECO:0007669"/>
    <property type="project" value="UniProtKB-UniRule"/>
</dbReference>
<dbReference type="InterPro" id="IPR028427">
    <property type="entry name" value="Met_Sox_Rdtase_MsrB"/>
</dbReference>
<dbReference type="Gene3D" id="3.30.1060.10">
    <property type="entry name" value="Peptide methionine sulphoxide reductase MsrA"/>
    <property type="match status" value="1"/>
</dbReference>
<dbReference type="SUPFAM" id="SSF51316">
    <property type="entry name" value="Mss4-like"/>
    <property type="match status" value="1"/>
</dbReference>
<dbReference type="InterPro" id="IPR011057">
    <property type="entry name" value="Mss4-like_sf"/>
</dbReference>
<comment type="catalytic activity">
    <reaction evidence="6 10">
        <text>L-methionyl-[protein] + [thioredoxin]-disulfide + H2O = L-methionyl-(S)-S-oxide-[protein] + [thioredoxin]-dithiol</text>
        <dbReference type="Rhea" id="RHEA:14217"/>
        <dbReference type="Rhea" id="RHEA-COMP:10698"/>
        <dbReference type="Rhea" id="RHEA-COMP:10700"/>
        <dbReference type="Rhea" id="RHEA-COMP:12313"/>
        <dbReference type="Rhea" id="RHEA-COMP:12315"/>
        <dbReference type="ChEBI" id="CHEBI:15377"/>
        <dbReference type="ChEBI" id="CHEBI:16044"/>
        <dbReference type="ChEBI" id="CHEBI:29950"/>
        <dbReference type="ChEBI" id="CHEBI:44120"/>
        <dbReference type="ChEBI" id="CHEBI:50058"/>
        <dbReference type="EC" id="1.8.4.11"/>
    </reaction>
</comment>
<dbReference type="PANTHER" id="PTHR10173:SF59">
    <property type="entry name" value="PEPTIDE METHIONINE SULFOXIDE REDUCTASE MSRA_MSRB"/>
    <property type="match status" value="1"/>
</dbReference>
<dbReference type="SUPFAM" id="SSF55068">
    <property type="entry name" value="Peptide methionine sulfoxide reductase"/>
    <property type="match status" value="1"/>
</dbReference>
<keyword evidence="13" id="KW-1185">Reference proteome</keyword>
<dbReference type="NCBIfam" id="TIGR00357">
    <property type="entry name" value="peptide-methionine (R)-S-oxide reductase MsrB"/>
    <property type="match status" value="1"/>
</dbReference>
<comment type="similarity">
    <text evidence="2">In the N-terminal section; belongs to the MsrA Met sulfoxide reductase family.</text>
</comment>
<dbReference type="GO" id="GO:0005737">
    <property type="term" value="C:cytoplasm"/>
    <property type="evidence" value="ECO:0007669"/>
    <property type="project" value="TreeGrafter"/>
</dbReference>
<evidence type="ECO:0000256" key="2">
    <source>
        <dbReference type="ARBA" id="ARBA00011017"/>
    </source>
</evidence>
<dbReference type="RefSeq" id="WP_201032838.1">
    <property type="nucleotide sequence ID" value="NZ_LRVM01000001.1"/>
</dbReference>
<organism evidence="12 13">
    <name type="scientific">Anaerotignum neopropionicum</name>
    <dbReference type="NCBI Taxonomy" id="36847"/>
    <lineage>
        <taxon>Bacteria</taxon>
        <taxon>Bacillati</taxon>
        <taxon>Bacillota</taxon>
        <taxon>Clostridia</taxon>
        <taxon>Lachnospirales</taxon>
        <taxon>Anaerotignaceae</taxon>
        <taxon>Anaerotignum</taxon>
    </lineage>
</organism>
<dbReference type="EMBL" id="LRVM01000001">
    <property type="protein sequence ID" value="KXL54113.1"/>
    <property type="molecule type" value="Genomic_DNA"/>
</dbReference>
<evidence type="ECO:0000256" key="3">
    <source>
        <dbReference type="ARBA" id="ARBA00023002"/>
    </source>
</evidence>
<comment type="catalytic activity">
    <reaction evidence="8 10">
        <text>[thioredoxin]-disulfide + L-methionine + H2O = L-methionine (S)-S-oxide + [thioredoxin]-dithiol</text>
        <dbReference type="Rhea" id="RHEA:19993"/>
        <dbReference type="Rhea" id="RHEA-COMP:10698"/>
        <dbReference type="Rhea" id="RHEA-COMP:10700"/>
        <dbReference type="ChEBI" id="CHEBI:15377"/>
        <dbReference type="ChEBI" id="CHEBI:29950"/>
        <dbReference type="ChEBI" id="CHEBI:50058"/>
        <dbReference type="ChEBI" id="CHEBI:57844"/>
        <dbReference type="ChEBI" id="CHEBI:58772"/>
        <dbReference type="EC" id="1.8.4.11"/>
    </reaction>
</comment>
<gene>
    <name evidence="12" type="primary">msrAB1</name>
    <name evidence="10" type="synonym">msrA</name>
    <name evidence="9" type="synonym">msrB</name>
    <name evidence="12" type="ORF">CLNEO_02100</name>
</gene>
<comment type="catalytic activity">
    <reaction evidence="7 9">
        <text>L-methionyl-[protein] + [thioredoxin]-disulfide + H2O = L-methionyl-(R)-S-oxide-[protein] + [thioredoxin]-dithiol</text>
        <dbReference type="Rhea" id="RHEA:24164"/>
        <dbReference type="Rhea" id="RHEA-COMP:10698"/>
        <dbReference type="Rhea" id="RHEA-COMP:10700"/>
        <dbReference type="Rhea" id="RHEA-COMP:12313"/>
        <dbReference type="Rhea" id="RHEA-COMP:12314"/>
        <dbReference type="ChEBI" id="CHEBI:15377"/>
        <dbReference type="ChEBI" id="CHEBI:16044"/>
        <dbReference type="ChEBI" id="CHEBI:29950"/>
        <dbReference type="ChEBI" id="CHEBI:45764"/>
        <dbReference type="ChEBI" id="CHEBI:50058"/>
        <dbReference type="EC" id="1.8.4.12"/>
    </reaction>
</comment>
<keyword evidence="3 9" id="KW-0560">Oxidoreductase</keyword>
<evidence type="ECO:0000256" key="8">
    <source>
        <dbReference type="ARBA" id="ARBA00048782"/>
    </source>
</evidence>
<dbReference type="STRING" id="36847.CLNEO_02100"/>
<dbReference type="HAMAP" id="MF_01401">
    <property type="entry name" value="MsrA"/>
    <property type="match status" value="1"/>
</dbReference>
<dbReference type="EC" id="1.8.4.12" evidence="9"/>
<evidence type="ECO:0000256" key="4">
    <source>
        <dbReference type="ARBA" id="ARBA00023268"/>
    </source>
</evidence>
<comment type="similarity">
    <text evidence="10">Belongs to the MsrA Met sulfoxide reductase family.</text>
</comment>
<evidence type="ECO:0000256" key="1">
    <source>
        <dbReference type="ARBA" id="ARBA00008076"/>
    </source>
</evidence>
<dbReference type="FunFam" id="2.170.150.20:FF:000003">
    <property type="entry name" value="Peptide methionine sulfoxide reductase MsrB"/>
    <property type="match status" value="1"/>
</dbReference>
<evidence type="ECO:0000259" key="11">
    <source>
        <dbReference type="PROSITE" id="PS51790"/>
    </source>
</evidence>
<dbReference type="AlphaFoldDB" id="A0A136WI43"/>
<feature type="active site" description="Nucleophile" evidence="9">
    <location>
        <position position="297"/>
    </location>
</feature>
<feature type="active site" evidence="10">
    <location>
        <position position="11"/>
    </location>
</feature>
<dbReference type="GO" id="GO:0006979">
    <property type="term" value="P:response to oxidative stress"/>
    <property type="evidence" value="ECO:0007669"/>
    <property type="project" value="InterPro"/>
</dbReference>
<dbReference type="InterPro" id="IPR002569">
    <property type="entry name" value="Met_Sox_Rdtase_MsrA_dom"/>
</dbReference>
<dbReference type="Gene3D" id="2.170.150.20">
    <property type="entry name" value="Peptide methionine sulfoxide reductase"/>
    <property type="match status" value="1"/>
</dbReference>
<dbReference type="InterPro" id="IPR002579">
    <property type="entry name" value="Met_Sox_Rdtase_MsrB_dom"/>
</dbReference>
<dbReference type="GO" id="GO:0030091">
    <property type="term" value="P:protein repair"/>
    <property type="evidence" value="ECO:0007669"/>
    <property type="project" value="InterPro"/>
</dbReference>
<evidence type="ECO:0000256" key="6">
    <source>
        <dbReference type="ARBA" id="ARBA00047806"/>
    </source>
</evidence>
<feature type="domain" description="MsrB" evidence="11">
    <location>
        <begin position="185"/>
        <end position="308"/>
    </location>
</feature>
<name>A0A136WI43_9FIRM</name>
<dbReference type="NCBIfam" id="TIGR00401">
    <property type="entry name" value="msrA"/>
    <property type="match status" value="1"/>
</dbReference>
<comment type="similarity">
    <text evidence="1">In the C-terminal section; belongs to the MsrB Met sulfoxide reductase family.</text>
</comment>
<evidence type="ECO:0000313" key="13">
    <source>
        <dbReference type="Proteomes" id="UP000070539"/>
    </source>
</evidence>
<evidence type="ECO:0000256" key="7">
    <source>
        <dbReference type="ARBA" id="ARBA00048488"/>
    </source>
</evidence>
<dbReference type="Pfam" id="PF01625">
    <property type="entry name" value="PMSR"/>
    <property type="match status" value="1"/>
</dbReference>
<evidence type="ECO:0000256" key="9">
    <source>
        <dbReference type="HAMAP-Rule" id="MF_01400"/>
    </source>
</evidence>
<evidence type="ECO:0000256" key="10">
    <source>
        <dbReference type="HAMAP-Rule" id="MF_01401"/>
    </source>
</evidence>
<sequence>MQETIYLAGGCFWGTEQYMETIDGVISTRVGYALGKKEGREITLPEIVTYEQVCGGIGHAETVEVIFNSQKISLTEILKEFAYTIDPTTMGRQGMDIGIQYRTGIYYTHEGQAPIIAAFLQELQQDYDRPIVVENLPLLQFIQAEEYHQKYLTKNPNGYCHINFAKIAKQKQSIINQENYPKPETSVLKTTLTPLQYAVTQKNETEPPFLNEYCQTQEEGIYVDITTGEPLFTSKDKFQSACGWPAFAKPLDPNTLLEYDDLSHDMIRTEVRSRSGNAHLGHVFPDGPKELGGLRYCINSAALRFIPKKEMEQEGYGEFLPFL</sequence>
<dbReference type="HAMAP" id="MF_01400">
    <property type="entry name" value="MsrB"/>
    <property type="match status" value="1"/>
</dbReference>
<dbReference type="Pfam" id="PF01641">
    <property type="entry name" value="SelR"/>
    <property type="match status" value="1"/>
</dbReference>
<proteinExistence type="inferred from homology"/>
<comment type="function">
    <text evidence="5 10">Has an important function as a repair enzyme for proteins that have been inactivated by oxidation. Catalyzes the reversible oxidation-reduction of methionine sulfoxide in proteins to methionine.</text>
</comment>
<reference evidence="12 13" key="1">
    <citation type="submission" date="2016-01" db="EMBL/GenBank/DDBJ databases">
        <title>Genome sequence of Clostridium neopropionicum X4, DSM-3847.</title>
        <authorList>
            <person name="Poehlein A."/>
            <person name="Beck M.H."/>
            <person name="Bengelsdorf F.R."/>
            <person name="Daniel R."/>
            <person name="Duerre P."/>
        </authorList>
    </citation>
    <scope>NUCLEOTIDE SEQUENCE [LARGE SCALE GENOMIC DNA]</scope>
    <source>
        <strain evidence="12 13">DSM-3847</strain>
    </source>
</reference>
<dbReference type="EC" id="1.8.4.11" evidence="10"/>
<comment type="similarity">
    <text evidence="9">Belongs to the MsrB Met sulfoxide reductase family.</text>
</comment>
<dbReference type="InterPro" id="IPR036509">
    <property type="entry name" value="Met_Sox_Rdtase_MsrA_sf"/>
</dbReference>
<dbReference type="GO" id="GO:0033743">
    <property type="term" value="F:peptide-methionine (R)-S-oxide reductase activity"/>
    <property type="evidence" value="ECO:0007669"/>
    <property type="project" value="UniProtKB-UniRule"/>
</dbReference>
<dbReference type="PATRIC" id="fig|36847.3.peg.260"/>